<dbReference type="SUPFAM" id="SSF53955">
    <property type="entry name" value="Lysozyme-like"/>
    <property type="match status" value="1"/>
</dbReference>
<proteinExistence type="predicted"/>
<evidence type="ECO:0000313" key="2">
    <source>
        <dbReference type="Proteomes" id="UP001596091"/>
    </source>
</evidence>
<dbReference type="InterPro" id="IPR023346">
    <property type="entry name" value="Lysozyme-like_dom_sf"/>
</dbReference>
<name>A0ABW1E9V3_9BACT</name>
<dbReference type="EMBL" id="JBHSPH010000001">
    <property type="protein sequence ID" value="MFC5861109.1"/>
    <property type="molecule type" value="Genomic_DNA"/>
</dbReference>
<protein>
    <submittedName>
        <fullName evidence="1">Glycoside hydrolase family 104 protein</fullName>
    </submittedName>
</protein>
<evidence type="ECO:0000313" key="1">
    <source>
        <dbReference type="EMBL" id="MFC5861109.1"/>
    </source>
</evidence>
<dbReference type="Proteomes" id="UP001596091">
    <property type="component" value="Unassembled WGS sequence"/>
</dbReference>
<keyword evidence="2" id="KW-1185">Reference proteome</keyword>
<comment type="caution">
    <text evidence="1">The sequence shown here is derived from an EMBL/GenBank/DDBJ whole genome shotgun (WGS) entry which is preliminary data.</text>
</comment>
<keyword evidence="1" id="KW-0378">Hydrolase</keyword>
<dbReference type="CDD" id="cd00736">
    <property type="entry name" value="lambda_lys-like"/>
    <property type="match status" value="1"/>
</dbReference>
<dbReference type="RefSeq" id="WP_263334411.1">
    <property type="nucleotide sequence ID" value="NZ_JAGSYH010000002.1"/>
</dbReference>
<dbReference type="Gene3D" id="1.10.530.10">
    <property type="match status" value="1"/>
</dbReference>
<dbReference type="GO" id="GO:0016787">
    <property type="term" value="F:hydrolase activity"/>
    <property type="evidence" value="ECO:0007669"/>
    <property type="project" value="UniProtKB-KW"/>
</dbReference>
<accession>A0ABW1E9V3</accession>
<reference evidence="2" key="1">
    <citation type="journal article" date="2019" name="Int. J. Syst. Evol. Microbiol.">
        <title>The Global Catalogue of Microorganisms (GCM) 10K type strain sequencing project: providing services to taxonomists for standard genome sequencing and annotation.</title>
        <authorList>
            <consortium name="The Broad Institute Genomics Platform"/>
            <consortium name="The Broad Institute Genome Sequencing Center for Infectious Disease"/>
            <person name="Wu L."/>
            <person name="Ma J."/>
        </authorList>
    </citation>
    <scope>NUCLEOTIDE SEQUENCE [LARGE SCALE GENOMIC DNA]</scope>
    <source>
        <strain evidence="2">JCM 4087</strain>
    </source>
</reference>
<organism evidence="1 2">
    <name type="scientific">Acidicapsa dinghuensis</name>
    <dbReference type="NCBI Taxonomy" id="2218256"/>
    <lineage>
        <taxon>Bacteria</taxon>
        <taxon>Pseudomonadati</taxon>
        <taxon>Acidobacteriota</taxon>
        <taxon>Terriglobia</taxon>
        <taxon>Terriglobales</taxon>
        <taxon>Acidobacteriaceae</taxon>
        <taxon>Acidicapsa</taxon>
    </lineage>
</organism>
<sequence length="172" mass="18820">MPSPQLTAFLDLIAWSEGTSTHPLTRNDGYDVIVTGADGAPEIFTDYADHPFAGGRKPKLIRMEPPPPILSDAAGRYQQMLKYWPAYKAQLELPDFGPASQDKLAIQLITECRAIRLIEAGQVTAAIAACSSRWASFPGNNYGQGGRKIEELMARYPDLLIKRQEQVTGASA</sequence>
<gene>
    <name evidence="1" type="ORF">ACFPT7_02260</name>
</gene>